<dbReference type="EMBL" id="UINC01171450">
    <property type="protein sequence ID" value="SVD76022.1"/>
    <property type="molecule type" value="Genomic_DNA"/>
</dbReference>
<organism evidence="1">
    <name type="scientific">marine metagenome</name>
    <dbReference type="NCBI Taxonomy" id="408172"/>
    <lineage>
        <taxon>unclassified sequences</taxon>
        <taxon>metagenomes</taxon>
        <taxon>ecological metagenomes</taxon>
    </lineage>
</organism>
<evidence type="ECO:0000313" key="1">
    <source>
        <dbReference type="EMBL" id="SVD76022.1"/>
    </source>
</evidence>
<reference evidence="1" key="1">
    <citation type="submission" date="2018-05" db="EMBL/GenBank/DDBJ databases">
        <authorList>
            <person name="Lanie J.A."/>
            <person name="Ng W.-L."/>
            <person name="Kazmierczak K.M."/>
            <person name="Andrzejewski T.M."/>
            <person name="Davidsen T.M."/>
            <person name="Wayne K.J."/>
            <person name="Tettelin H."/>
            <person name="Glass J.I."/>
            <person name="Rusch D."/>
            <person name="Podicherti R."/>
            <person name="Tsui H.-C.T."/>
            <person name="Winkler M.E."/>
        </authorList>
    </citation>
    <scope>NUCLEOTIDE SEQUENCE</scope>
</reference>
<gene>
    <name evidence="1" type="ORF">METZ01_LOCUS428876</name>
</gene>
<name>A0A382XY25_9ZZZZ</name>
<proteinExistence type="predicted"/>
<dbReference type="AlphaFoldDB" id="A0A382XY25"/>
<accession>A0A382XY25</accession>
<protein>
    <submittedName>
        <fullName evidence="1">Uncharacterized protein</fullName>
    </submittedName>
</protein>
<sequence length="94" mass="11291">MNEFSQLNLFSFPIYKIRIDPTSYDKEKIVEDIKYNKNLKKKACTYVSGFGTDFKQDSFERGYDDVTFRSINFDKLNVEYTKVFTEFFNEKIFT</sequence>